<dbReference type="InterPro" id="IPR000172">
    <property type="entry name" value="GMC_OxRdtase_N"/>
</dbReference>
<evidence type="ECO:0000256" key="6">
    <source>
        <dbReference type="ARBA" id="ARBA00022827"/>
    </source>
</evidence>
<dbReference type="AlphaFoldDB" id="A0A9P6ED75"/>
<protein>
    <submittedName>
        <fullName evidence="11">Glucose-methanol-choline oxidoreductase</fullName>
    </submittedName>
</protein>
<keyword evidence="5" id="KW-0732">Signal</keyword>
<reference evidence="11" key="1">
    <citation type="submission" date="2020-11" db="EMBL/GenBank/DDBJ databases">
        <authorList>
            <consortium name="DOE Joint Genome Institute"/>
            <person name="Ahrendt S."/>
            <person name="Riley R."/>
            <person name="Andreopoulos W."/>
            <person name="Labutti K."/>
            <person name="Pangilinan J."/>
            <person name="Ruiz-Duenas F.J."/>
            <person name="Barrasa J.M."/>
            <person name="Sanchez-Garcia M."/>
            <person name="Camarero S."/>
            <person name="Miyauchi S."/>
            <person name="Serrano A."/>
            <person name="Linde D."/>
            <person name="Babiker R."/>
            <person name="Drula E."/>
            <person name="Ayuso-Fernandez I."/>
            <person name="Pacheco R."/>
            <person name="Padilla G."/>
            <person name="Ferreira P."/>
            <person name="Barriuso J."/>
            <person name="Kellner H."/>
            <person name="Castanera R."/>
            <person name="Alfaro M."/>
            <person name="Ramirez L."/>
            <person name="Pisabarro A.G."/>
            <person name="Kuo A."/>
            <person name="Tritt A."/>
            <person name="Lipzen A."/>
            <person name="He G."/>
            <person name="Yan M."/>
            <person name="Ng V."/>
            <person name="Cullen D."/>
            <person name="Martin F."/>
            <person name="Rosso M.-N."/>
            <person name="Henrissat B."/>
            <person name="Hibbett D."/>
            <person name="Martinez A.T."/>
            <person name="Grigoriev I.V."/>
        </authorList>
    </citation>
    <scope>NUCLEOTIDE SEQUENCE</scope>
    <source>
        <strain evidence="11">CBS 506.95</strain>
    </source>
</reference>
<dbReference type="Pfam" id="PF00732">
    <property type="entry name" value="GMC_oxred_N"/>
    <property type="match status" value="1"/>
</dbReference>
<dbReference type="InterPro" id="IPR036188">
    <property type="entry name" value="FAD/NAD-bd_sf"/>
</dbReference>
<comment type="subunit">
    <text evidence="3">Monomer.</text>
</comment>
<evidence type="ECO:0000256" key="2">
    <source>
        <dbReference type="ARBA" id="ARBA00010790"/>
    </source>
</evidence>
<evidence type="ECO:0000313" key="11">
    <source>
        <dbReference type="EMBL" id="KAF9526840.1"/>
    </source>
</evidence>
<gene>
    <name evidence="11" type="ORF">CPB83DRAFT_769555</name>
</gene>
<sequence length="215" mass="24042">AGLALAARLSEESTISVLVLEAGQANFNDPKIVIPGLFGQVFGNPQYDWDFSTVKQKNTGDRVHTEMRGKGLGGTSTINRCCWSKPSKADIDAFEKLGNPGWTWDDFIKYSRKSETFHLPAQEQLENYPLTYELSHRGLSGPIQTSLPPHFYRMDKLMQETLVNLGVAPNQDPYNGDILGGWIATANYDPNGWKRSDSVSAYLRPNLHRTNPNVR</sequence>
<evidence type="ECO:0000256" key="3">
    <source>
        <dbReference type="ARBA" id="ARBA00011245"/>
    </source>
</evidence>
<evidence type="ECO:0000256" key="7">
    <source>
        <dbReference type="ARBA" id="ARBA00023002"/>
    </source>
</evidence>
<dbReference type="PANTHER" id="PTHR11552">
    <property type="entry name" value="GLUCOSE-METHANOL-CHOLINE GMC OXIDOREDUCTASE"/>
    <property type="match status" value="1"/>
</dbReference>
<evidence type="ECO:0000256" key="9">
    <source>
        <dbReference type="RuleBase" id="RU003968"/>
    </source>
</evidence>
<dbReference type="GO" id="GO:0016614">
    <property type="term" value="F:oxidoreductase activity, acting on CH-OH group of donors"/>
    <property type="evidence" value="ECO:0007669"/>
    <property type="project" value="InterPro"/>
</dbReference>
<dbReference type="EMBL" id="MU157866">
    <property type="protein sequence ID" value="KAF9526840.1"/>
    <property type="molecule type" value="Genomic_DNA"/>
</dbReference>
<keyword evidence="4 9" id="KW-0285">Flavoprotein</keyword>
<dbReference type="SUPFAM" id="SSF51905">
    <property type="entry name" value="FAD/NAD(P)-binding domain"/>
    <property type="match status" value="1"/>
</dbReference>
<evidence type="ECO:0000256" key="5">
    <source>
        <dbReference type="ARBA" id="ARBA00022729"/>
    </source>
</evidence>
<comment type="cofactor">
    <cofactor evidence="1">
        <name>FAD</name>
        <dbReference type="ChEBI" id="CHEBI:57692"/>
    </cofactor>
</comment>
<feature type="non-terminal residue" evidence="11">
    <location>
        <position position="1"/>
    </location>
</feature>
<dbReference type="Gene3D" id="3.30.560.10">
    <property type="entry name" value="Glucose Oxidase, domain 3"/>
    <property type="match status" value="1"/>
</dbReference>
<keyword evidence="8" id="KW-0325">Glycoprotein</keyword>
<evidence type="ECO:0000259" key="10">
    <source>
        <dbReference type="PROSITE" id="PS00623"/>
    </source>
</evidence>
<organism evidence="11 12">
    <name type="scientific">Crepidotus variabilis</name>
    <dbReference type="NCBI Taxonomy" id="179855"/>
    <lineage>
        <taxon>Eukaryota</taxon>
        <taxon>Fungi</taxon>
        <taxon>Dikarya</taxon>
        <taxon>Basidiomycota</taxon>
        <taxon>Agaricomycotina</taxon>
        <taxon>Agaricomycetes</taxon>
        <taxon>Agaricomycetidae</taxon>
        <taxon>Agaricales</taxon>
        <taxon>Agaricineae</taxon>
        <taxon>Crepidotaceae</taxon>
        <taxon>Crepidotus</taxon>
    </lineage>
</organism>
<dbReference type="GO" id="GO:0050660">
    <property type="term" value="F:flavin adenine dinucleotide binding"/>
    <property type="evidence" value="ECO:0007669"/>
    <property type="project" value="InterPro"/>
</dbReference>
<comment type="caution">
    <text evidence="11">The sequence shown here is derived from an EMBL/GenBank/DDBJ whole genome shotgun (WGS) entry which is preliminary data.</text>
</comment>
<comment type="similarity">
    <text evidence="2 9">Belongs to the GMC oxidoreductase family.</text>
</comment>
<dbReference type="InterPro" id="IPR012132">
    <property type="entry name" value="GMC_OxRdtase"/>
</dbReference>
<evidence type="ECO:0000256" key="1">
    <source>
        <dbReference type="ARBA" id="ARBA00001974"/>
    </source>
</evidence>
<feature type="domain" description="Glucose-methanol-choline oxidoreductase N-terminal" evidence="10">
    <location>
        <begin position="69"/>
        <end position="92"/>
    </location>
</feature>
<dbReference type="PROSITE" id="PS00623">
    <property type="entry name" value="GMC_OXRED_1"/>
    <property type="match status" value="1"/>
</dbReference>
<accession>A0A9P6ED75</accession>
<name>A0A9P6ED75_9AGAR</name>
<evidence type="ECO:0000313" key="12">
    <source>
        <dbReference type="Proteomes" id="UP000807306"/>
    </source>
</evidence>
<keyword evidence="12" id="KW-1185">Reference proteome</keyword>
<evidence type="ECO:0000256" key="8">
    <source>
        <dbReference type="ARBA" id="ARBA00023180"/>
    </source>
</evidence>
<dbReference type="Proteomes" id="UP000807306">
    <property type="component" value="Unassembled WGS sequence"/>
</dbReference>
<keyword evidence="6 9" id="KW-0274">FAD</keyword>
<evidence type="ECO:0000256" key="4">
    <source>
        <dbReference type="ARBA" id="ARBA00022630"/>
    </source>
</evidence>
<proteinExistence type="inferred from homology"/>
<dbReference type="OrthoDB" id="269227at2759"/>
<dbReference type="Gene3D" id="3.50.50.60">
    <property type="entry name" value="FAD/NAD(P)-binding domain"/>
    <property type="match status" value="1"/>
</dbReference>
<dbReference type="PANTHER" id="PTHR11552:SF201">
    <property type="entry name" value="GLUCOSE-METHANOL-CHOLINE OXIDOREDUCTASE N-TERMINAL DOMAIN-CONTAINING PROTEIN"/>
    <property type="match status" value="1"/>
</dbReference>
<keyword evidence="7" id="KW-0560">Oxidoreductase</keyword>